<sequence>MPSQCQFSTAPLARSMLKSLPQVSSYTIQNFKEEYPIICSRTEPPTRVSSFSIHADKPRSWWDITLFGDFERRVSSFLAKVWVNGKVISSGIELLEKEGNSTALNPLLAVSSDQIHALSEYLPDTFLAGAELAITSFMHALPKDVVGEPNLESMCKHELYNAFQTHHRQLQDLGIALSVEVKSLKDLQMRNVWLAFGSSQHLQSTLDSGEIVQSFGPLSFIRQRPNSRIVTLQKGCFSYTMPIDELEASASQDEVDREQITKFVVPSATALNSIMGRGFIVGIDVAASISMTISMHKAEPESGTSPLPEAVTTEDRSATHASPPLASNPLWSHTIDREMIIRFETQHCKGAFKHDWRIADVDNLLASK</sequence>
<keyword evidence="3" id="KW-1185">Reference proteome</keyword>
<evidence type="ECO:0000313" key="3">
    <source>
        <dbReference type="Proteomes" id="UP001648503"/>
    </source>
</evidence>
<gene>
    <name evidence="2" type="ORF">BASA50_001673</name>
</gene>
<evidence type="ECO:0000256" key="1">
    <source>
        <dbReference type="SAM" id="MobiDB-lite"/>
    </source>
</evidence>
<feature type="region of interest" description="Disordered" evidence="1">
    <location>
        <begin position="297"/>
        <end position="329"/>
    </location>
</feature>
<reference evidence="2 3" key="1">
    <citation type="submission" date="2021-02" db="EMBL/GenBank/DDBJ databases">
        <title>Variation within the Batrachochytrium salamandrivorans European outbreak.</title>
        <authorList>
            <person name="Kelly M."/>
            <person name="Pasmans F."/>
            <person name="Shea T.P."/>
            <person name="Munoz J.F."/>
            <person name="Carranza S."/>
            <person name="Cuomo C.A."/>
            <person name="Martel A."/>
        </authorList>
    </citation>
    <scope>NUCLEOTIDE SEQUENCE [LARGE SCALE GENOMIC DNA]</scope>
    <source>
        <strain evidence="2 3">AMFP18/2</strain>
    </source>
</reference>
<proteinExistence type="predicted"/>
<dbReference type="Proteomes" id="UP001648503">
    <property type="component" value="Unassembled WGS sequence"/>
</dbReference>
<protein>
    <submittedName>
        <fullName evidence="2">Uncharacterized protein</fullName>
    </submittedName>
</protein>
<name>A0ABQ8FRC2_9FUNG</name>
<evidence type="ECO:0000313" key="2">
    <source>
        <dbReference type="EMBL" id="KAH6601347.1"/>
    </source>
</evidence>
<accession>A0ABQ8FRC2</accession>
<dbReference type="EMBL" id="JAFCIX010000011">
    <property type="protein sequence ID" value="KAH6601347.1"/>
    <property type="molecule type" value="Genomic_DNA"/>
</dbReference>
<organism evidence="2 3">
    <name type="scientific">Batrachochytrium salamandrivorans</name>
    <dbReference type="NCBI Taxonomy" id="1357716"/>
    <lineage>
        <taxon>Eukaryota</taxon>
        <taxon>Fungi</taxon>
        <taxon>Fungi incertae sedis</taxon>
        <taxon>Chytridiomycota</taxon>
        <taxon>Chytridiomycota incertae sedis</taxon>
        <taxon>Chytridiomycetes</taxon>
        <taxon>Rhizophydiales</taxon>
        <taxon>Rhizophydiales incertae sedis</taxon>
        <taxon>Batrachochytrium</taxon>
    </lineage>
</organism>
<comment type="caution">
    <text evidence="2">The sequence shown here is derived from an EMBL/GenBank/DDBJ whole genome shotgun (WGS) entry which is preliminary data.</text>
</comment>